<dbReference type="Proteomes" id="UP001527866">
    <property type="component" value="Unassembled WGS sequence"/>
</dbReference>
<sequence length="76" mass="8012">MGTEEESRRQGTSPHGPSLSDTDRQAAFSRNRGLLAEIERELAEGGGAGPDAPDSALLIRAERPYGHGEDGTPPVL</sequence>
<evidence type="ECO:0000313" key="2">
    <source>
        <dbReference type="EMBL" id="MDA2813697.1"/>
    </source>
</evidence>
<evidence type="ECO:0000313" key="3">
    <source>
        <dbReference type="Proteomes" id="UP001527866"/>
    </source>
</evidence>
<dbReference type="EMBL" id="JAQFWQ010000087">
    <property type="protein sequence ID" value="MDA2813697.1"/>
    <property type="molecule type" value="Genomic_DNA"/>
</dbReference>
<organism evidence="2 3">
    <name type="scientific">Nocardiopsis endophytica</name>
    <dbReference type="NCBI Taxonomy" id="3018445"/>
    <lineage>
        <taxon>Bacteria</taxon>
        <taxon>Bacillati</taxon>
        <taxon>Actinomycetota</taxon>
        <taxon>Actinomycetes</taxon>
        <taxon>Streptosporangiales</taxon>
        <taxon>Nocardiopsidaceae</taxon>
        <taxon>Nocardiopsis</taxon>
    </lineage>
</organism>
<reference evidence="2 3" key="1">
    <citation type="submission" date="2023-01" db="EMBL/GenBank/DDBJ databases">
        <title>Draft genome sequence of Nocardiopsis sp. RSe5-2 isolated from halophytes.</title>
        <authorList>
            <person name="Duangmal K."/>
            <person name="Chantavorakit T."/>
        </authorList>
    </citation>
    <scope>NUCLEOTIDE SEQUENCE [LARGE SCALE GENOMIC DNA]</scope>
    <source>
        <strain evidence="2 3">RSe5-2</strain>
    </source>
</reference>
<gene>
    <name evidence="2" type="ORF">O4J56_23840</name>
</gene>
<comment type="caution">
    <text evidence="2">The sequence shown here is derived from an EMBL/GenBank/DDBJ whole genome shotgun (WGS) entry which is preliminary data.</text>
</comment>
<protein>
    <submittedName>
        <fullName evidence="2">Uncharacterized protein</fullName>
    </submittedName>
</protein>
<proteinExistence type="predicted"/>
<accession>A0ABT4U9V4</accession>
<name>A0ABT4U9V4_9ACTN</name>
<keyword evidence="3" id="KW-1185">Reference proteome</keyword>
<evidence type="ECO:0000256" key="1">
    <source>
        <dbReference type="SAM" id="MobiDB-lite"/>
    </source>
</evidence>
<feature type="region of interest" description="Disordered" evidence="1">
    <location>
        <begin position="1"/>
        <end position="76"/>
    </location>
</feature>
<feature type="compositionally biased region" description="Basic and acidic residues" evidence="1">
    <location>
        <begin position="60"/>
        <end position="70"/>
    </location>
</feature>
<dbReference type="RefSeq" id="WP_270688803.1">
    <property type="nucleotide sequence ID" value="NZ_JAQFWQ010000087.1"/>
</dbReference>